<sequence length="317" mass="35942">MKKICFCLFLPLITWAQNTTEQVTLLLEKKDYKAANELIVPYVKNNPDNLKALELLGDTYSFQTNWDAAIEAYKKLTILDNTQANFFYKYGGAMGMKALDANKVNALLLIDDIKEAFLKAAELDPKHIDVRWALVELYIQLPGILGGSVKKALVYASELENISKVDGYLAKGTIYESDKNFNLAESYYKKAVAIGGSITCYDALSEFYDKQKQPEKAIETIEISNKKHPRNAVNYQIGKVAATYNIQLEKGINCLKKYLANYSVTDGVPKAWAYYRLAQIYKHQKQKQEALKYINMAVAALPDIAEFKKERQLVLKL</sequence>
<dbReference type="Pfam" id="PF13181">
    <property type="entry name" value="TPR_8"/>
    <property type="match status" value="2"/>
</dbReference>
<dbReference type="SUPFAM" id="SSF81901">
    <property type="entry name" value="HCP-like"/>
    <property type="match status" value="1"/>
</dbReference>
<organism evidence="2 3">
    <name type="scientific">Bizionia sediminis</name>
    <dbReference type="NCBI Taxonomy" id="1737064"/>
    <lineage>
        <taxon>Bacteria</taxon>
        <taxon>Pseudomonadati</taxon>
        <taxon>Bacteroidota</taxon>
        <taxon>Flavobacteriia</taxon>
        <taxon>Flavobacteriales</taxon>
        <taxon>Flavobacteriaceae</taxon>
        <taxon>Bizionia</taxon>
    </lineage>
</organism>
<accession>A0ABW5KTW8</accession>
<dbReference type="InterPro" id="IPR011990">
    <property type="entry name" value="TPR-like_helical_dom_sf"/>
</dbReference>
<evidence type="ECO:0000256" key="1">
    <source>
        <dbReference type="PROSITE-ProRule" id="PRU00339"/>
    </source>
</evidence>
<comment type="caution">
    <text evidence="2">The sequence shown here is derived from an EMBL/GenBank/DDBJ whole genome shotgun (WGS) entry which is preliminary data.</text>
</comment>
<protein>
    <submittedName>
        <fullName evidence="2">Tetratricopeptide repeat protein</fullName>
    </submittedName>
</protein>
<reference evidence="3" key="1">
    <citation type="journal article" date="2019" name="Int. J. Syst. Evol. Microbiol.">
        <title>The Global Catalogue of Microorganisms (GCM) 10K type strain sequencing project: providing services to taxonomists for standard genome sequencing and annotation.</title>
        <authorList>
            <consortium name="The Broad Institute Genomics Platform"/>
            <consortium name="The Broad Institute Genome Sequencing Center for Infectious Disease"/>
            <person name="Wu L."/>
            <person name="Ma J."/>
        </authorList>
    </citation>
    <scope>NUCLEOTIDE SEQUENCE [LARGE SCALE GENOMIC DNA]</scope>
    <source>
        <strain evidence="3">KCTC 42587</strain>
    </source>
</reference>
<dbReference type="Gene3D" id="1.25.40.10">
    <property type="entry name" value="Tetratricopeptide repeat domain"/>
    <property type="match status" value="3"/>
</dbReference>
<evidence type="ECO:0000313" key="2">
    <source>
        <dbReference type="EMBL" id="MFD2551829.1"/>
    </source>
</evidence>
<proteinExistence type="predicted"/>
<keyword evidence="1" id="KW-0802">TPR repeat</keyword>
<name>A0ABW5KTW8_9FLAO</name>
<dbReference type="Pfam" id="PF13432">
    <property type="entry name" value="TPR_16"/>
    <property type="match status" value="1"/>
</dbReference>
<gene>
    <name evidence="2" type="ORF">ACFSQP_08375</name>
</gene>
<dbReference type="EMBL" id="JBHULS010000003">
    <property type="protein sequence ID" value="MFD2551829.1"/>
    <property type="molecule type" value="Genomic_DNA"/>
</dbReference>
<dbReference type="SUPFAM" id="SSF48452">
    <property type="entry name" value="TPR-like"/>
    <property type="match status" value="1"/>
</dbReference>
<evidence type="ECO:0000313" key="3">
    <source>
        <dbReference type="Proteomes" id="UP001597472"/>
    </source>
</evidence>
<dbReference type="PANTHER" id="PTHR12558:SF13">
    <property type="entry name" value="CELL DIVISION CYCLE PROTEIN 27 HOMOLOG"/>
    <property type="match status" value="1"/>
</dbReference>
<dbReference type="Proteomes" id="UP001597472">
    <property type="component" value="Unassembled WGS sequence"/>
</dbReference>
<keyword evidence="3" id="KW-1185">Reference proteome</keyword>
<dbReference type="RefSeq" id="WP_376893358.1">
    <property type="nucleotide sequence ID" value="NZ_JBHULS010000003.1"/>
</dbReference>
<dbReference type="PROSITE" id="PS50005">
    <property type="entry name" value="TPR"/>
    <property type="match status" value="1"/>
</dbReference>
<dbReference type="InterPro" id="IPR019734">
    <property type="entry name" value="TPR_rpt"/>
</dbReference>
<dbReference type="SMART" id="SM00028">
    <property type="entry name" value="TPR"/>
    <property type="match status" value="3"/>
</dbReference>
<dbReference type="PANTHER" id="PTHR12558">
    <property type="entry name" value="CELL DIVISION CYCLE 16,23,27"/>
    <property type="match status" value="1"/>
</dbReference>
<feature type="repeat" description="TPR" evidence="1">
    <location>
        <begin position="271"/>
        <end position="304"/>
    </location>
</feature>